<dbReference type="AlphaFoldDB" id="A0A4V2NLA8"/>
<sequence length="768" mass="84639">MMRSTKKAAHVATIFLAGMVAAGAEAASAPIVAKSGWRIDVPGGQVTVQALTPRILKLTFAGADGKAAVPSVVVDPRASFPVAPAQVSGQALSTDAMAATWDARTRLVHVEDAAHHALVDVDLAALAKGRLAVSHARGDDIYGIHGYDAFETADGGLRRQGKSMAKAGEQGYAGAPFAWSTSGYGVLADVEGAHFVVDAQHIRATARKGKTIGSIYVFVGNPKELFGALAQVSGATPLFPKWAMGFTNSQWGVDQTELLSIVDTYRTKQIPIDNITLDFDWKAWGEDHYGEFRWNDIKFPGGPTGELKRMLDAKGVHLTGIMKPRVHLDSEQGRYATDHGFWLAASKPAPDYFSHKTVRDVDFANPEARAWFFNDALRQSFDTGMVGWWNDEADTVDSDTQFLDMQRAMYDGQRAHSDLRVWSVNRNFYLGSQRYAYGLWSGDIFTGFDSMKAQRQRMLSAINVGAMQWGMDGGGFKHGTPTPENYARWIQFGAFTPIFRVHGDFGQKRQPWVYGPVAEQAAAKAIRLRYQLIPYIYAYEQVRRDTGVGIVRPLLVEWPDDVKLREDVDAWLFGDYLLAAPVVEQGQVRKAIYLPEGRWTDYATGKIYEGKQSIELAVDSKAWSDIPLFVREGAIIPMQPVMNYVGEHPVTSWQVEMFPASVASGFNLYDDDGKTYAYEGGAWRKQTITQQRTGSTISVQTSKAEGDYASETHTLELRLHGVEATSVTLDGVALPAKAWTTGSDRFGAVTRVEIPAWEAHRIVVETAR</sequence>
<comment type="caution">
    <text evidence="7">The sequence shown here is derived from an EMBL/GenBank/DDBJ whole genome shotgun (WGS) entry which is preliminary data.</text>
</comment>
<dbReference type="InterPro" id="IPR013780">
    <property type="entry name" value="Glyco_hydro_b"/>
</dbReference>
<organism evidence="7 8">
    <name type="scientific">Dyella soli</name>
    <dbReference type="NCBI Taxonomy" id="522319"/>
    <lineage>
        <taxon>Bacteria</taxon>
        <taxon>Pseudomonadati</taxon>
        <taxon>Pseudomonadota</taxon>
        <taxon>Gammaproteobacteria</taxon>
        <taxon>Lysobacterales</taxon>
        <taxon>Rhodanobacteraceae</taxon>
        <taxon>Dyella</taxon>
    </lineage>
</organism>
<evidence type="ECO:0000256" key="3">
    <source>
        <dbReference type="SAM" id="SignalP"/>
    </source>
</evidence>
<dbReference type="Pfam" id="PF21365">
    <property type="entry name" value="Glyco_hydro_31_3rd"/>
    <property type="match status" value="1"/>
</dbReference>
<name>A0A4V2NLA8_9GAMM</name>
<dbReference type="EMBL" id="SJTG01000004">
    <property type="protein sequence ID" value="TCI08174.1"/>
    <property type="molecule type" value="Genomic_DNA"/>
</dbReference>
<keyword evidence="2 7" id="KW-0378">Hydrolase</keyword>
<dbReference type="RefSeq" id="WP_131151884.1">
    <property type="nucleotide sequence ID" value="NZ_SJTG01000004.1"/>
</dbReference>
<evidence type="ECO:0000256" key="1">
    <source>
        <dbReference type="ARBA" id="ARBA00007806"/>
    </source>
</evidence>
<dbReference type="Pfam" id="PF17137">
    <property type="entry name" value="DUF5110"/>
    <property type="match status" value="1"/>
</dbReference>
<dbReference type="InterPro" id="IPR033403">
    <property type="entry name" value="DUF5110"/>
</dbReference>
<keyword evidence="8" id="KW-1185">Reference proteome</keyword>
<evidence type="ECO:0000313" key="8">
    <source>
        <dbReference type="Proteomes" id="UP000291822"/>
    </source>
</evidence>
<dbReference type="GO" id="GO:0005975">
    <property type="term" value="P:carbohydrate metabolic process"/>
    <property type="evidence" value="ECO:0007669"/>
    <property type="project" value="InterPro"/>
</dbReference>
<dbReference type="Pfam" id="PF01055">
    <property type="entry name" value="Glyco_hydro_31_2nd"/>
    <property type="match status" value="1"/>
</dbReference>
<dbReference type="InterPro" id="IPR048395">
    <property type="entry name" value="Glyco_hydro_31_C"/>
</dbReference>
<gene>
    <name evidence="7" type="ORF">EZM97_26340</name>
</gene>
<dbReference type="Gene3D" id="2.60.40.1760">
    <property type="entry name" value="glycosyl hydrolase (family 31)"/>
    <property type="match status" value="1"/>
</dbReference>
<dbReference type="InterPro" id="IPR000322">
    <property type="entry name" value="Glyco_hydro_31_TIM"/>
</dbReference>
<evidence type="ECO:0000259" key="4">
    <source>
        <dbReference type="Pfam" id="PF01055"/>
    </source>
</evidence>
<feature type="domain" description="Glycosyl hydrolase family 31 C-terminal" evidence="6">
    <location>
        <begin position="548"/>
        <end position="636"/>
    </location>
</feature>
<dbReference type="CDD" id="cd06589">
    <property type="entry name" value="GH31"/>
    <property type="match status" value="1"/>
</dbReference>
<dbReference type="Gene3D" id="3.20.20.80">
    <property type="entry name" value="Glycosidases"/>
    <property type="match status" value="1"/>
</dbReference>
<accession>A0A4V2NLA8</accession>
<dbReference type="SUPFAM" id="SSF51445">
    <property type="entry name" value="(Trans)glycosidases"/>
    <property type="match status" value="1"/>
</dbReference>
<dbReference type="InterPro" id="IPR051816">
    <property type="entry name" value="Glycosyl_Hydrolase_31"/>
</dbReference>
<feature type="chain" id="PRO_5021002172" evidence="3">
    <location>
        <begin position="27"/>
        <end position="768"/>
    </location>
</feature>
<dbReference type="Proteomes" id="UP000291822">
    <property type="component" value="Unassembled WGS sequence"/>
</dbReference>
<dbReference type="GO" id="GO:0004553">
    <property type="term" value="F:hydrolase activity, hydrolyzing O-glycosyl compounds"/>
    <property type="evidence" value="ECO:0007669"/>
    <property type="project" value="InterPro"/>
</dbReference>
<feature type="signal peptide" evidence="3">
    <location>
        <begin position="1"/>
        <end position="26"/>
    </location>
</feature>
<evidence type="ECO:0000313" key="7">
    <source>
        <dbReference type="EMBL" id="TCI08174.1"/>
    </source>
</evidence>
<proteinExistence type="inferred from homology"/>
<comment type="similarity">
    <text evidence="1 2">Belongs to the glycosyl hydrolase 31 family.</text>
</comment>
<reference evidence="7 8" key="1">
    <citation type="submission" date="2019-02" db="EMBL/GenBank/DDBJ databases">
        <title>Dyella amyloliquefaciens sp. nov., isolated from forest soil.</title>
        <authorList>
            <person name="Gao Z.-H."/>
            <person name="Qiu L.-H."/>
        </authorList>
    </citation>
    <scope>NUCLEOTIDE SEQUENCE [LARGE SCALE GENOMIC DNA]</scope>
    <source>
        <strain evidence="7 8">KACC 12747</strain>
    </source>
</reference>
<protein>
    <submittedName>
        <fullName evidence="7">Glycoside hydrolase family 31 protein</fullName>
    </submittedName>
</protein>
<keyword evidence="2" id="KW-0326">Glycosidase</keyword>
<feature type="domain" description="Glycoside hydrolase family 31 TIM barrel" evidence="4">
    <location>
        <begin position="236"/>
        <end position="538"/>
    </location>
</feature>
<evidence type="ECO:0000259" key="6">
    <source>
        <dbReference type="Pfam" id="PF21365"/>
    </source>
</evidence>
<dbReference type="PANTHER" id="PTHR43863">
    <property type="entry name" value="HYDROLASE, PUTATIVE (AFU_ORTHOLOGUE AFUA_1G03140)-RELATED"/>
    <property type="match status" value="1"/>
</dbReference>
<keyword evidence="3" id="KW-0732">Signal</keyword>
<dbReference type="InterPro" id="IPR017853">
    <property type="entry name" value="GH"/>
</dbReference>
<dbReference type="PANTHER" id="PTHR43863:SF2">
    <property type="entry name" value="MALTASE-GLUCOAMYLASE"/>
    <property type="match status" value="1"/>
</dbReference>
<evidence type="ECO:0000259" key="5">
    <source>
        <dbReference type="Pfam" id="PF17137"/>
    </source>
</evidence>
<evidence type="ECO:0000256" key="2">
    <source>
        <dbReference type="RuleBase" id="RU361185"/>
    </source>
</evidence>
<dbReference type="Gene3D" id="2.60.40.1180">
    <property type="entry name" value="Golgi alpha-mannosidase II"/>
    <property type="match status" value="2"/>
</dbReference>
<dbReference type="SUPFAM" id="SSF51011">
    <property type="entry name" value="Glycosyl hydrolase domain"/>
    <property type="match status" value="1"/>
</dbReference>
<feature type="domain" description="DUF5110" evidence="5">
    <location>
        <begin position="663"/>
        <end position="722"/>
    </location>
</feature>